<dbReference type="EMBL" id="DRYU01000002">
    <property type="protein sequence ID" value="HHP92017.1"/>
    <property type="molecule type" value="Genomic_DNA"/>
</dbReference>
<keyword evidence="1" id="KW-0175">Coiled coil</keyword>
<reference evidence="2" key="1">
    <citation type="journal article" date="2020" name="mSystems">
        <title>Genome- and Community-Level Interaction Insights into Carbon Utilization and Element Cycling Functions of Hydrothermarchaeota in Hydrothermal Sediment.</title>
        <authorList>
            <person name="Zhou Z."/>
            <person name="Liu Y."/>
            <person name="Xu W."/>
            <person name="Pan J."/>
            <person name="Luo Z.H."/>
            <person name="Li M."/>
        </authorList>
    </citation>
    <scope>NUCLEOTIDE SEQUENCE [LARGE SCALE GENOMIC DNA]</scope>
    <source>
        <strain evidence="2">SpSt-1109</strain>
    </source>
</reference>
<gene>
    <name evidence="2" type="ORF">ENM70_00045</name>
</gene>
<proteinExistence type="predicted"/>
<feature type="coiled-coil region" evidence="1">
    <location>
        <begin position="3"/>
        <end position="30"/>
    </location>
</feature>
<evidence type="ECO:0008006" key="3">
    <source>
        <dbReference type="Google" id="ProtNLM"/>
    </source>
</evidence>
<sequence length="182" mass="21264">MELEELIRKLKRKLRRYKELYSQNEAAVREHIISPLLRVLKWNPEDPKQIIPEYPVIITERGKRKRIKLDYALMRHNALFAVIEVKALGKVDEGLGQAFISAQATGARYIIITDGDTWRLYDTSKPITKALVCEWSLLRETSVKVANKVQIIANTKNFGILRRSQRREKKLHNSRSQKELRS</sequence>
<dbReference type="Gene3D" id="3.90.1570.30">
    <property type="match status" value="1"/>
</dbReference>
<protein>
    <recommendedName>
        <fullName evidence="3">Type I restriction enzyme R protein N-terminal domain-containing protein</fullName>
    </recommendedName>
</protein>
<dbReference type="AlphaFoldDB" id="A0A7J3YTB7"/>
<evidence type="ECO:0000313" key="2">
    <source>
        <dbReference type="EMBL" id="HHP92017.1"/>
    </source>
</evidence>
<comment type="caution">
    <text evidence="2">The sequence shown here is derived from an EMBL/GenBank/DDBJ whole genome shotgun (WGS) entry which is preliminary data.</text>
</comment>
<accession>A0A7J3YTB7</accession>
<organism evidence="2">
    <name type="scientific">Ignisphaera aggregans</name>
    <dbReference type="NCBI Taxonomy" id="334771"/>
    <lineage>
        <taxon>Archaea</taxon>
        <taxon>Thermoproteota</taxon>
        <taxon>Thermoprotei</taxon>
        <taxon>Desulfurococcales</taxon>
        <taxon>Desulfurococcaceae</taxon>
        <taxon>Ignisphaera</taxon>
    </lineage>
</organism>
<name>A0A7J3YTB7_9CREN</name>
<evidence type="ECO:0000256" key="1">
    <source>
        <dbReference type="SAM" id="Coils"/>
    </source>
</evidence>